<keyword evidence="8" id="KW-1185">Reference proteome</keyword>
<organism evidence="7 8">
    <name type="scientific">Clytia hemisphaerica</name>
    <dbReference type="NCBI Taxonomy" id="252671"/>
    <lineage>
        <taxon>Eukaryota</taxon>
        <taxon>Metazoa</taxon>
        <taxon>Cnidaria</taxon>
        <taxon>Hydrozoa</taxon>
        <taxon>Hydroidolina</taxon>
        <taxon>Leptothecata</taxon>
        <taxon>Obeliida</taxon>
        <taxon>Clytiidae</taxon>
        <taxon>Clytia</taxon>
    </lineage>
</organism>
<evidence type="ECO:0000313" key="8">
    <source>
        <dbReference type="Proteomes" id="UP000594262"/>
    </source>
</evidence>
<name>A0A7M5X8N4_9CNID</name>
<keyword evidence="2" id="KW-0328">Glycosyltransferase</keyword>
<keyword evidence="5" id="KW-0732">Signal</keyword>
<dbReference type="Pfam" id="PF13704">
    <property type="entry name" value="Glyco_tranf_2_4"/>
    <property type="match status" value="1"/>
</dbReference>
<dbReference type="OrthoDB" id="47375at2759"/>
<evidence type="ECO:0000256" key="2">
    <source>
        <dbReference type="ARBA" id="ARBA00022676"/>
    </source>
</evidence>
<evidence type="ECO:0000313" key="7">
    <source>
        <dbReference type="EnsemblMetazoa" id="CLYHEMP019233.1"/>
    </source>
</evidence>
<sequence length="620" mass="72428">MMAGSKLFIVGLLLAKCLCQEYNREAFLKPPSVFLSIISRNEEHTLPTYLGYIEKLDYPKDRISILIQTDHNEDDTAHVLKTWKENVEKGYHNIILRHEAQPKNYSNAKGPNQWTSERYHNLLKLKQNALDEARKQWADYIFFVDGDNFITESRTLKILINEKKAIIAPMLRLFQGKSAYSNFWGGVDERGYYKRVDSYFEILRWEKLGTFTVPMVHSTYLIELRNNKTDNLQFYPVVSSYENEVDDILVFAHTARNLGLDMNICNRITFGYMLNTCTESMSLEDKRVMYVDTIVDYMAYSNPLIRSPNAPYKFPEPTYAGFDEIFMINLKRRTDRYERMALTLKELGYKWKHFEAVDGKKFSQDKVDSLGIVAMNDFKDPYLERPLTFGEIGCFMSHYYIWQEMVERNLETVLVLEDDVRFEFDFNRELKDVMKQADQISSVVNWDLIYLGRKHMSRAKEHLVKGASKIVWARYSYWTLGYVLRLSGAKKLLAGDPLPKMVPVDEYIPIMFDDHPDEWLLKRFPNRNLVGLSADPLLMYPTHYVGDEGYISDTEDTLSFEGESVEHFRKKKEEEKKKNSQKKKNGEKSPKTQSDEIKPKIDPNDKTVVADANKASHGEL</sequence>
<dbReference type="InterPro" id="IPR029044">
    <property type="entry name" value="Nucleotide-diphossugar_trans"/>
</dbReference>
<dbReference type="AlphaFoldDB" id="A0A7M5X8N4"/>
<protein>
    <recommendedName>
        <fullName evidence="6">Glycosyl transferase family 25 domain-containing protein</fullName>
    </recommendedName>
</protein>
<feature type="region of interest" description="Disordered" evidence="4">
    <location>
        <begin position="566"/>
        <end position="620"/>
    </location>
</feature>
<dbReference type="Pfam" id="PF01755">
    <property type="entry name" value="Glyco_transf_25"/>
    <property type="match status" value="1"/>
</dbReference>
<feature type="compositionally biased region" description="Basic and acidic residues" evidence="4">
    <location>
        <begin position="566"/>
        <end position="605"/>
    </location>
</feature>
<feature type="chain" id="PRO_5029898953" description="Glycosyl transferase family 25 domain-containing protein" evidence="5">
    <location>
        <begin position="20"/>
        <end position="620"/>
    </location>
</feature>
<dbReference type="InterPro" id="IPR050757">
    <property type="entry name" value="Collagen_mod_GT25"/>
</dbReference>
<evidence type="ECO:0000256" key="4">
    <source>
        <dbReference type="SAM" id="MobiDB-lite"/>
    </source>
</evidence>
<reference evidence="7" key="1">
    <citation type="submission" date="2021-01" db="UniProtKB">
        <authorList>
            <consortium name="EnsemblMetazoa"/>
        </authorList>
    </citation>
    <scope>IDENTIFICATION</scope>
</reference>
<dbReference type="RefSeq" id="XP_066919421.1">
    <property type="nucleotide sequence ID" value="XM_067063320.1"/>
</dbReference>
<keyword evidence="3" id="KW-0808">Transferase</keyword>
<feature type="domain" description="Glycosyl transferase family 25" evidence="6">
    <location>
        <begin position="323"/>
        <end position="506"/>
    </location>
</feature>
<evidence type="ECO:0000259" key="6">
    <source>
        <dbReference type="Pfam" id="PF01755"/>
    </source>
</evidence>
<dbReference type="GeneID" id="136806730"/>
<accession>A0A7M5X8N4</accession>
<proteinExistence type="inferred from homology"/>
<dbReference type="EnsemblMetazoa" id="CLYHEMT019233.1">
    <property type="protein sequence ID" value="CLYHEMP019233.1"/>
    <property type="gene ID" value="CLYHEMG019233"/>
</dbReference>
<dbReference type="PANTHER" id="PTHR10730">
    <property type="entry name" value="PROCOLLAGEN-LYSINE,2-OXOGLUTARATE 5-DIOXYGENASE/GLYCOSYLTRANSFERASE 25 FAMILY MEMBER"/>
    <property type="match status" value="1"/>
</dbReference>
<dbReference type="InterPro" id="IPR002654">
    <property type="entry name" value="Glyco_trans_25"/>
</dbReference>
<evidence type="ECO:0000256" key="1">
    <source>
        <dbReference type="ARBA" id="ARBA00006721"/>
    </source>
</evidence>
<dbReference type="PANTHER" id="PTHR10730:SF53">
    <property type="entry name" value="GLYCOSYLTRANSFERASE 25 FAMILY MEMBER"/>
    <property type="match status" value="1"/>
</dbReference>
<dbReference type="Proteomes" id="UP000594262">
    <property type="component" value="Unplaced"/>
</dbReference>
<evidence type="ECO:0000256" key="3">
    <source>
        <dbReference type="ARBA" id="ARBA00022679"/>
    </source>
</evidence>
<dbReference type="SUPFAM" id="SSF53448">
    <property type="entry name" value="Nucleotide-diphospho-sugar transferases"/>
    <property type="match status" value="1"/>
</dbReference>
<comment type="similarity">
    <text evidence="1">Belongs to the glycosyltransferase 25 family.</text>
</comment>
<dbReference type="CDD" id="cd06532">
    <property type="entry name" value="Glyco_transf_25"/>
    <property type="match status" value="1"/>
</dbReference>
<feature type="signal peptide" evidence="5">
    <location>
        <begin position="1"/>
        <end position="19"/>
    </location>
</feature>
<dbReference type="GO" id="GO:0050211">
    <property type="term" value="F:procollagen galactosyltransferase activity"/>
    <property type="evidence" value="ECO:0007669"/>
    <property type="project" value="TreeGrafter"/>
</dbReference>
<evidence type="ECO:0000256" key="5">
    <source>
        <dbReference type="SAM" id="SignalP"/>
    </source>
</evidence>
<dbReference type="Gene3D" id="3.90.550.10">
    <property type="entry name" value="Spore Coat Polysaccharide Biosynthesis Protein SpsA, Chain A"/>
    <property type="match status" value="1"/>
</dbReference>